<evidence type="ECO:0000313" key="8">
    <source>
        <dbReference type="Proteomes" id="UP000282930"/>
    </source>
</evidence>
<keyword evidence="1" id="KW-0004">4Fe-4S</keyword>
<evidence type="ECO:0000313" key="7">
    <source>
        <dbReference type="EMBL" id="AZT89364.1"/>
    </source>
</evidence>
<dbReference type="CDD" id="cd01335">
    <property type="entry name" value="Radical_SAM"/>
    <property type="match status" value="1"/>
</dbReference>
<keyword evidence="5" id="KW-0411">Iron-sulfur</keyword>
<dbReference type="InterPro" id="IPR058240">
    <property type="entry name" value="rSAM_sf"/>
</dbReference>
<keyword evidence="3" id="KW-0479">Metal-binding</keyword>
<organism evidence="7 8">
    <name type="scientific">Caldicellulosiruptor changbaiensis</name>
    <dbReference type="NCBI Taxonomy" id="1222016"/>
    <lineage>
        <taxon>Bacteria</taxon>
        <taxon>Bacillati</taxon>
        <taxon>Bacillota</taxon>
        <taxon>Bacillota incertae sedis</taxon>
        <taxon>Caldicellulosiruptorales</taxon>
        <taxon>Caldicellulosiruptoraceae</taxon>
        <taxon>Caldicellulosiruptor</taxon>
    </lineage>
</organism>
<dbReference type="PROSITE" id="PS51918">
    <property type="entry name" value="RADICAL_SAM"/>
    <property type="match status" value="1"/>
</dbReference>
<evidence type="ECO:0000259" key="6">
    <source>
        <dbReference type="PROSITE" id="PS51918"/>
    </source>
</evidence>
<accession>A0A3T0D2Q4</accession>
<dbReference type="PANTHER" id="PTHR42836">
    <property type="entry name" value="7-CARBOXY-7-DEAZAGUANINE SYNTHASE"/>
    <property type="match status" value="1"/>
</dbReference>
<protein>
    <submittedName>
        <fullName evidence="7">Radical SAM protein</fullName>
    </submittedName>
</protein>
<dbReference type="AlphaFoldDB" id="A0A3T0D2Q4"/>
<evidence type="ECO:0000256" key="4">
    <source>
        <dbReference type="ARBA" id="ARBA00023004"/>
    </source>
</evidence>
<dbReference type="InterPro" id="IPR007197">
    <property type="entry name" value="rSAM"/>
</dbReference>
<keyword evidence="8" id="KW-1185">Reference proteome</keyword>
<dbReference type="Gene3D" id="3.20.20.70">
    <property type="entry name" value="Aldolase class I"/>
    <property type="match status" value="1"/>
</dbReference>
<reference evidence="7 8" key="1">
    <citation type="submission" date="2018-12" db="EMBL/GenBank/DDBJ databases">
        <title>Genome sequence from the cellulolytic species, Caldicellulosiruptor changbaiensis.</title>
        <authorList>
            <person name="Blumer-Schuette S.E."/>
            <person name="Mendoza C."/>
        </authorList>
    </citation>
    <scope>NUCLEOTIDE SEQUENCE [LARGE SCALE GENOMIC DNA]</scope>
    <source>
        <strain evidence="7 8">CBS-Z</strain>
    </source>
</reference>
<dbReference type="Proteomes" id="UP000282930">
    <property type="component" value="Chromosome"/>
</dbReference>
<name>A0A3T0D2Q4_9FIRM</name>
<dbReference type="GO" id="GO:0051539">
    <property type="term" value="F:4 iron, 4 sulfur cluster binding"/>
    <property type="evidence" value="ECO:0007669"/>
    <property type="project" value="UniProtKB-KW"/>
</dbReference>
<feature type="domain" description="Radical SAM core" evidence="6">
    <location>
        <begin position="6"/>
        <end position="198"/>
    </location>
</feature>
<gene>
    <name evidence="7" type="ORF">ELD05_00935</name>
</gene>
<dbReference type="InterPro" id="IPR013785">
    <property type="entry name" value="Aldolase_TIM"/>
</dbReference>
<dbReference type="SFLD" id="SFLDS00029">
    <property type="entry name" value="Radical_SAM"/>
    <property type="match status" value="1"/>
</dbReference>
<sequence length="198" mass="22957">MGMITYTIDNKLYINVTNKCTNSCIFCIRNTPRGLGEGYDLWLEKDPTVDEILNSIKDPQKYDEIVFCGYGEPLIRLDTVIEVAKRLKEKTSVPLRVNTNGHASYIHKKNVPQLLHGLIDRISISLNASNKQKYNEICRPFYEDIYDHVIEFIKESKKYIKEVWVSCVDTVIDEEEIDRCKEIAKKLGVNFKLRAYEG</sequence>
<proteinExistence type="predicted"/>
<dbReference type="GO" id="GO:0046872">
    <property type="term" value="F:metal ion binding"/>
    <property type="evidence" value="ECO:0007669"/>
    <property type="project" value="UniProtKB-KW"/>
</dbReference>
<keyword evidence="2" id="KW-0949">S-adenosyl-L-methionine</keyword>
<dbReference type="EMBL" id="CP034791">
    <property type="protein sequence ID" value="AZT89364.1"/>
    <property type="molecule type" value="Genomic_DNA"/>
</dbReference>
<dbReference type="KEGG" id="ccha:ELD05_00935"/>
<dbReference type="SFLD" id="SFLDG01067">
    <property type="entry name" value="SPASM/twitch_domain_containing"/>
    <property type="match status" value="1"/>
</dbReference>
<dbReference type="PANTHER" id="PTHR42836:SF1">
    <property type="entry name" value="7-CARBOXY-7-DEAZAGUANINE SYNTHASE"/>
    <property type="match status" value="1"/>
</dbReference>
<evidence type="ECO:0000256" key="1">
    <source>
        <dbReference type="ARBA" id="ARBA00022485"/>
    </source>
</evidence>
<evidence type="ECO:0000256" key="3">
    <source>
        <dbReference type="ARBA" id="ARBA00022723"/>
    </source>
</evidence>
<evidence type="ECO:0000256" key="5">
    <source>
        <dbReference type="ARBA" id="ARBA00023014"/>
    </source>
</evidence>
<dbReference type="Pfam" id="PF04055">
    <property type="entry name" value="Radical_SAM"/>
    <property type="match status" value="1"/>
</dbReference>
<dbReference type="RefSeq" id="WP_127350994.1">
    <property type="nucleotide sequence ID" value="NZ_CP034791.1"/>
</dbReference>
<dbReference type="SFLD" id="SFLDG01111">
    <property type="entry name" value="Uncharacterised_Radical_SAM_Su"/>
    <property type="match status" value="1"/>
</dbReference>
<dbReference type="GO" id="GO:0003824">
    <property type="term" value="F:catalytic activity"/>
    <property type="evidence" value="ECO:0007669"/>
    <property type="project" value="InterPro"/>
</dbReference>
<evidence type="ECO:0000256" key="2">
    <source>
        <dbReference type="ARBA" id="ARBA00022691"/>
    </source>
</evidence>
<keyword evidence="4" id="KW-0408">Iron</keyword>
<dbReference type="InterPro" id="IPR023821">
    <property type="entry name" value="rSAM_TatD-assoc"/>
</dbReference>
<dbReference type="SUPFAM" id="SSF102114">
    <property type="entry name" value="Radical SAM enzymes"/>
    <property type="match status" value="1"/>
</dbReference>
<dbReference type="NCBIfam" id="TIGR04038">
    <property type="entry name" value="tatD_link_rSAM"/>
    <property type="match status" value="1"/>
</dbReference>